<evidence type="ECO:0000313" key="5">
    <source>
        <dbReference type="EMBL" id="MBB3169980.1"/>
    </source>
</evidence>
<dbReference type="Pfam" id="PF00563">
    <property type="entry name" value="EAL"/>
    <property type="match status" value="1"/>
</dbReference>
<feature type="domain" description="HAMP" evidence="3">
    <location>
        <begin position="281"/>
        <end position="333"/>
    </location>
</feature>
<dbReference type="Proteomes" id="UP000559987">
    <property type="component" value="Unassembled WGS sequence"/>
</dbReference>
<evidence type="ECO:0000259" key="2">
    <source>
        <dbReference type="PROSITE" id="PS50883"/>
    </source>
</evidence>
<dbReference type="SMART" id="SM00304">
    <property type="entry name" value="HAMP"/>
    <property type="match status" value="1"/>
</dbReference>
<name>A0A839UU59_9GAMM</name>
<keyword evidence="1" id="KW-0812">Transmembrane</keyword>
<dbReference type="InterPro" id="IPR029150">
    <property type="entry name" value="dCache_3"/>
</dbReference>
<dbReference type="Pfam" id="PF00672">
    <property type="entry name" value="HAMP"/>
    <property type="match status" value="1"/>
</dbReference>
<sequence length="770" mass="84598">MTSFRARLLLVFIALLSLTLVAITWAVFSATQNAGHVFANNELDVAERVFKRLIIEDRGQLKTRVSLLSEDYGFRQAVAIGEEETLITALANHGERVGAEMVLLTDGEGRVKLSSHDLTLVQPFIAVRIAEGTSFDLLVQAEQQLFQFAMVPVRAPSLIGWVGLGFPLKPALLENFKSITRVDVTMMLAERAIPALSTLPAAAGQNKPIAQSNVHSSDLIQRDWLTRTLAFEGENAGDIVALLTVPSSDIKAQFNQLQQRLILIAALALVLVVAAIFRIANGLSQPLATLAAAADRMAAGDYDRPVQLTSTDELGLLANSLNRMQAAIKEREAHITFMAEHDERTGLPNREKVQHILADLFAEQTSFTAVLLRVSNIKRLNDLYGILFVQRFMPLVAERLKSEVTACGTLARLGSDEFLLILTAGAVINRQEIEILSHSFSHPFSLDGVQIVFEMRAGVVDCPAQASNYEFLIRRSNIALTEAVRAGQKFYYYQDGADDAHLRKLQITARLQHAIEHGNFELFYQPQLSLLTGEIEGMEALIRWKDETLGSVFPDEFIPLAEESGLISDVTRWVVGRVREDCMALASTGKPIEISINLSAKDILDTEMLAMLTEAAVKDLPAGCSLAYEITETALVADAHAARENLLLLKNAGIHLSMDDFGTGFSSLSQLKMLPVSKLKIDKSFVMKLASDCDDQNIVEAILGLAKALKLSVVAEGVEDATAMSMLDNWGCQSIQGYHLARPMPVTEALVWLENYRQKEGEMDRDVSNG</sequence>
<dbReference type="CDD" id="cd01948">
    <property type="entry name" value="EAL"/>
    <property type="match status" value="1"/>
</dbReference>
<evidence type="ECO:0000256" key="1">
    <source>
        <dbReference type="SAM" id="Phobius"/>
    </source>
</evidence>
<keyword evidence="1" id="KW-1133">Transmembrane helix</keyword>
<gene>
    <name evidence="5" type="ORF">FHS30_003193</name>
</gene>
<keyword evidence="1" id="KW-0472">Membrane</keyword>
<evidence type="ECO:0000259" key="4">
    <source>
        <dbReference type="PROSITE" id="PS50887"/>
    </source>
</evidence>
<dbReference type="SMART" id="SM00267">
    <property type="entry name" value="GGDEF"/>
    <property type="match status" value="1"/>
</dbReference>
<dbReference type="EMBL" id="JACHXZ010000004">
    <property type="protein sequence ID" value="MBB3169980.1"/>
    <property type="molecule type" value="Genomic_DNA"/>
</dbReference>
<proteinExistence type="predicted"/>
<evidence type="ECO:0000313" key="6">
    <source>
        <dbReference type="Proteomes" id="UP000559987"/>
    </source>
</evidence>
<dbReference type="InterPro" id="IPR029787">
    <property type="entry name" value="Nucleotide_cyclase"/>
</dbReference>
<dbReference type="GO" id="GO:0016020">
    <property type="term" value="C:membrane"/>
    <property type="evidence" value="ECO:0007669"/>
    <property type="project" value="InterPro"/>
</dbReference>
<dbReference type="InterPro" id="IPR050706">
    <property type="entry name" value="Cyclic-di-GMP_PDE-like"/>
</dbReference>
<accession>A0A839UU59</accession>
<feature type="domain" description="EAL" evidence="2">
    <location>
        <begin position="504"/>
        <end position="757"/>
    </location>
</feature>
<feature type="transmembrane region" description="Helical" evidence="1">
    <location>
        <begin position="261"/>
        <end position="280"/>
    </location>
</feature>
<keyword evidence="6" id="KW-1185">Reference proteome</keyword>
<dbReference type="Pfam" id="PF14827">
    <property type="entry name" value="dCache_3"/>
    <property type="match status" value="1"/>
</dbReference>
<dbReference type="GO" id="GO:0071111">
    <property type="term" value="F:cyclic-guanylate-specific phosphodiesterase activity"/>
    <property type="evidence" value="ECO:0007669"/>
    <property type="project" value="InterPro"/>
</dbReference>
<dbReference type="AlphaFoldDB" id="A0A839UU59"/>
<dbReference type="PROSITE" id="PS50883">
    <property type="entry name" value="EAL"/>
    <property type="match status" value="1"/>
</dbReference>
<dbReference type="Gene3D" id="3.30.70.270">
    <property type="match status" value="1"/>
</dbReference>
<feature type="domain" description="GGDEF" evidence="4">
    <location>
        <begin position="365"/>
        <end position="496"/>
    </location>
</feature>
<dbReference type="CDD" id="cd06225">
    <property type="entry name" value="HAMP"/>
    <property type="match status" value="1"/>
</dbReference>
<dbReference type="InterPro" id="IPR000160">
    <property type="entry name" value="GGDEF_dom"/>
</dbReference>
<dbReference type="NCBIfam" id="TIGR00254">
    <property type="entry name" value="GGDEF"/>
    <property type="match status" value="1"/>
</dbReference>
<dbReference type="PANTHER" id="PTHR33121:SF79">
    <property type="entry name" value="CYCLIC DI-GMP PHOSPHODIESTERASE PDED-RELATED"/>
    <property type="match status" value="1"/>
</dbReference>
<dbReference type="InterPro" id="IPR001633">
    <property type="entry name" value="EAL_dom"/>
</dbReference>
<dbReference type="SMART" id="SM00052">
    <property type="entry name" value="EAL"/>
    <property type="match status" value="1"/>
</dbReference>
<dbReference type="Gene3D" id="6.10.340.10">
    <property type="match status" value="1"/>
</dbReference>
<reference evidence="5 6" key="1">
    <citation type="submission" date="2020-08" db="EMBL/GenBank/DDBJ databases">
        <title>Genomic Encyclopedia of Type Strains, Phase III (KMG-III): the genomes of soil and plant-associated and newly described type strains.</title>
        <authorList>
            <person name="Whitman W."/>
        </authorList>
    </citation>
    <scope>NUCLEOTIDE SEQUENCE [LARGE SCALE GENOMIC DNA]</scope>
    <source>
        <strain evidence="5 6">CECT 8571</strain>
    </source>
</reference>
<dbReference type="CDD" id="cd01949">
    <property type="entry name" value="GGDEF"/>
    <property type="match status" value="1"/>
</dbReference>
<dbReference type="PROSITE" id="PS50885">
    <property type="entry name" value="HAMP"/>
    <property type="match status" value="1"/>
</dbReference>
<dbReference type="InterPro" id="IPR035919">
    <property type="entry name" value="EAL_sf"/>
</dbReference>
<dbReference type="SUPFAM" id="SSF55073">
    <property type="entry name" value="Nucleotide cyclase"/>
    <property type="match status" value="1"/>
</dbReference>
<evidence type="ECO:0000259" key="3">
    <source>
        <dbReference type="PROSITE" id="PS50885"/>
    </source>
</evidence>
<dbReference type="SUPFAM" id="SSF141868">
    <property type="entry name" value="EAL domain-like"/>
    <property type="match status" value="1"/>
</dbReference>
<dbReference type="PROSITE" id="PS50887">
    <property type="entry name" value="GGDEF"/>
    <property type="match status" value="1"/>
</dbReference>
<dbReference type="Gene3D" id="3.20.20.450">
    <property type="entry name" value="EAL domain"/>
    <property type="match status" value="1"/>
</dbReference>
<organism evidence="5 6">
    <name type="scientific">Simiduia aestuariiviva</name>
    <dbReference type="NCBI Taxonomy" id="1510459"/>
    <lineage>
        <taxon>Bacteria</taxon>
        <taxon>Pseudomonadati</taxon>
        <taxon>Pseudomonadota</taxon>
        <taxon>Gammaproteobacteria</taxon>
        <taxon>Cellvibrionales</taxon>
        <taxon>Cellvibrionaceae</taxon>
        <taxon>Simiduia</taxon>
    </lineage>
</organism>
<dbReference type="GO" id="GO:0007165">
    <property type="term" value="P:signal transduction"/>
    <property type="evidence" value="ECO:0007669"/>
    <property type="project" value="InterPro"/>
</dbReference>
<dbReference type="RefSeq" id="WP_183911456.1">
    <property type="nucleotide sequence ID" value="NZ_JACHXZ010000004.1"/>
</dbReference>
<dbReference type="InterPro" id="IPR003660">
    <property type="entry name" value="HAMP_dom"/>
</dbReference>
<dbReference type="InterPro" id="IPR043128">
    <property type="entry name" value="Rev_trsase/Diguanyl_cyclase"/>
</dbReference>
<comment type="caution">
    <text evidence="5">The sequence shown here is derived from an EMBL/GenBank/DDBJ whole genome shotgun (WGS) entry which is preliminary data.</text>
</comment>
<dbReference type="Pfam" id="PF00990">
    <property type="entry name" value="GGDEF"/>
    <property type="match status" value="1"/>
</dbReference>
<protein>
    <submittedName>
        <fullName evidence="5">Diguanylate cyclase (GGDEF)-like protein</fullName>
    </submittedName>
</protein>
<dbReference type="PANTHER" id="PTHR33121">
    <property type="entry name" value="CYCLIC DI-GMP PHOSPHODIESTERASE PDEF"/>
    <property type="match status" value="1"/>
</dbReference>
<dbReference type="SUPFAM" id="SSF158472">
    <property type="entry name" value="HAMP domain-like"/>
    <property type="match status" value="1"/>
</dbReference>